<protein>
    <recommendedName>
        <fullName evidence="7">Transposase</fullName>
    </recommendedName>
</protein>
<gene>
    <name evidence="5" type="ORF">GCM10007874_58720</name>
</gene>
<dbReference type="EMBL" id="BSPC01000066">
    <property type="protein sequence ID" value="GLS22852.1"/>
    <property type="molecule type" value="Genomic_DNA"/>
</dbReference>
<accession>A0ABQ6CTF2</accession>
<dbReference type="Proteomes" id="UP001156882">
    <property type="component" value="Unassembled WGS sequence"/>
</dbReference>
<sequence length="262" mass="29144">MLGLEEVEQTDASKEAEGEAISPAHKAERASKRRANRGSLPAHLPRIEPLIDIEDKSCPCCSNPLHVIGEDRAERLDIIPAQFRVLVVRRPKHACRACEDVVVQAPAPARLIEGGIPTEATVAQVLVSKYADHLPLYRQAQIYARQGVNLDRSTLADWVGRAAFLLRPVHERLLAILKGSTRLFADETTAPVLDPGRGRTKTGQLFAYTLYVPWPSLVPPGLDSCSVPTRICKEWLRWALGYLLPTPTCRKLPRHSYEQRAI</sequence>
<dbReference type="PANTHER" id="PTHR33678">
    <property type="entry name" value="BLL1576 PROTEIN"/>
    <property type="match status" value="1"/>
</dbReference>
<reference evidence="6" key="1">
    <citation type="journal article" date="2019" name="Int. J. Syst. Evol. Microbiol.">
        <title>The Global Catalogue of Microorganisms (GCM) 10K type strain sequencing project: providing services to taxonomists for standard genome sequencing and annotation.</title>
        <authorList>
            <consortium name="The Broad Institute Genomics Platform"/>
            <consortium name="The Broad Institute Genome Sequencing Center for Infectious Disease"/>
            <person name="Wu L."/>
            <person name="Ma J."/>
        </authorList>
    </citation>
    <scope>NUCLEOTIDE SEQUENCE [LARGE SCALE GENOMIC DNA]</scope>
    <source>
        <strain evidence="6">NBRC 101365</strain>
    </source>
</reference>
<feature type="domain" description="Transposase IS66 zinc-finger binding" evidence="3">
    <location>
        <begin position="55"/>
        <end position="99"/>
    </location>
</feature>
<keyword evidence="6" id="KW-1185">Reference proteome</keyword>
<feature type="domain" description="Transposase TnpC homeodomain" evidence="4">
    <location>
        <begin position="3"/>
        <end position="48"/>
    </location>
</feature>
<dbReference type="Pfam" id="PF13005">
    <property type="entry name" value="zf-IS66"/>
    <property type="match status" value="1"/>
</dbReference>
<organism evidence="5 6">
    <name type="scientific">Labrys miyagiensis</name>
    <dbReference type="NCBI Taxonomy" id="346912"/>
    <lineage>
        <taxon>Bacteria</taxon>
        <taxon>Pseudomonadati</taxon>
        <taxon>Pseudomonadota</taxon>
        <taxon>Alphaproteobacteria</taxon>
        <taxon>Hyphomicrobiales</taxon>
        <taxon>Xanthobacteraceae</taxon>
        <taxon>Labrys</taxon>
    </lineage>
</organism>
<comment type="caution">
    <text evidence="5">The sequence shown here is derived from an EMBL/GenBank/DDBJ whole genome shotgun (WGS) entry which is preliminary data.</text>
</comment>
<dbReference type="Pfam" id="PF13007">
    <property type="entry name" value="LZ_Tnp_IS66"/>
    <property type="match status" value="1"/>
</dbReference>
<proteinExistence type="predicted"/>
<dbReference type="InterPro" id="IPR004291">
    <property type="entry name" value="Transposase_IS66_central"/>
</dbReference>
<dbReference type="InterPro" id="IPR052344">
    <property type="entry name" value="Transposase-related"/>
</dbReference>
<name>A0ABQ6CTF2_9HYPH</name>
<evidence type="ECO:0000313" key="5">
    <source>
        <dbReference type="EMBL" id="GLS22852.1"/>
    </source>
</evidence>
<evidence type="ECO:0008006" key="7">
    <source>
        <dbReference type="Google" id="ProtNLM"/>
    </source>
</evidence>
<evidence type="ECO:0000259" key="3">
    <source>
        <dbReference type="Pfam" id="PF13005"/>
    </source>
</evidence>
<feature type="domain" description="Transposase IS66 central" evidence="2">
    <location>
        <begin position="115"/>
        <end position="209"/>
    </location>
</feature>
<dbReference type="PANTHER" id="PTHR33678:SF1">
    <property type="entry name" value="BLL1576 PROTEIN"/>
    <property type="match status" value="1"/>
</dbReference>
<evidence type="ECO:0000256" key="1">
    <source>
        <dbReference type="SAM" id="MobiDB-lite"/>
    </source>
</evidence>
<dbReference type="Pfam" id="PF03050">
    <property type="entry name" value="DDE_Tnp_IS66"/>
    <property type="match status" value="1"/>
</dbReference>
<dbReference type="InterPro" id="IPR024463">
    <property type="entry name" value="Transposase_TnpC_homeodom"/>
</dbReference>
<evidence type="ECO:0000259" key="4">
    <source>
        <dbReference type="Pfam" id="PF13007"/>
    </source>
</evidence>
<dbReference type="InterPro" id="IPR024474">
    <property type="entry name" value="Znf_dom_IS66"/>
</dbReference>
<dbReference type="NCBIfam" id="NF033517">
    <property type="entry name" value="transpos_IS66"/>
    <property type="match status" value="1"/>
</dbReference>
<feature type="region of interest" description="Disordered" evidence="1">
    <location>
        <begin position="1"/>
        <end position="39"/>
    </location>
</feature>
<evidence type="ECO:0000259" key="2">
    <source>
        <dbReference type="Pfam" id="PF03050"/>
    </source>
</evidence>
<evidence type="ECO:0000313" key="6">
    <source>
        <dbReference type="Proteomes" id="UP001156882"/>
    </source>
</evidence>